<keyword evidence="2" id="KW-1185">Reference proteome</keyword>
<reference evidence="1" key="1">
    <citation type="submission" date="2023-10" db="EMBL/GenBank/DDBJ databases">
        <authorList>
            <person name="Domelevo Entfellner J.-B."/>
        </authorList>
    </citation>
    <scope>NUCLEOTIDE SEQUENCE</scope>
</reference>
<accession>A0AA86RVN5</accession>
<name>A0AA86RVN5_9FABA</name>
<gene>
    <name evidence="1" type="ORF">AYBTSS11_LOCUS3925</name>
</gene>
<dbReference type="InterPro" id="IPR036052">
    <property type="entry name" value="TrpB-like_PALP_sf"/>
</dbReference>
<protein>
    <recommendedName>
        <fullName evidence="3">Chromo domain-containing protein</fullName>
    </recommendedName>
</protein>
<dbReference type="Gene3D" id="3.40.50.1100">
    <property type="match status" value="1"/>
</dbReference>
<dbReference type="Gramene" id="rna-AYBTSS11_LOCUS3925">
    <property type="protein sequence ID" value="CAJ1925759.1"/>
    <property type="gene ID" value="gene-AYBTSS11_LOCUS3925"/>
</dbReference>
<evidence type="ECO:0000313" key="1">
    <source>
        <dbReference type="EMBL" id="CAJ1925759.1"/>
    </source>
</evidence>
<organism evidence="1 2">
    <name type="scientific">Sphenostylis stenocarpa</name>
    <dbReference type="NCBI Taxonomy" id="92480"/>
    <lineage>
        <taxon>Eukaryota</taxon>
        <taxon>Viridiplantae</taxon>
        <taxon>Streptophyta</taxon>
        <taxon>Embryophyta</taxon>
        <taxon>Tracheophyta</taxon>
        <taxon>Spermatophyta</taxon>
        <taxon>Magnoliopsida</taxon>
        <taxon>eudicotyledons</taxon>
        <taxon>Gunneridae</taxon>
        <taxon>Pentapetalae</taxon>
        <taxon>rosids</taxon>
        <taxon>fabids</taxon>
        <taxon>Fabales</taxon>
        <taxon>Fabaceae</taxon>
        <taxon>Papilionoideae</taxon>
        <taxon>50 kb inversion clade</taxon>
        <taxon>NPAAA clade</taxon>
        <taxon>indigoferoid/millettioid clade</taxon>
        <taxon>Phaseoleae</taxon>
        <taxon>Sphenostylis</taxon>
    </lineage>
</organism>
<dbReference type="AlphaFoldDB" id="A0AA86RVN5"/>
<proteinExistence type="predicted"/>
<evidence type="ECO:0000313" key="2">
    <source>
        <dbReference type="Proteomes" id="UP001189624"/>
    </source>
</evidence>
<dbReference type="EMBL" id="OY731399">
    <property type="protein sequence ID" value="CAJ1925759.1"/>
    <property type="molecule type" value="Genomic_DNA"/>
</dbReference>
<evidence type="ECO:0008006" key="3">
    <source>
        <dbReference type="Google" id="ProtNLM"/>
    </source>
</evidence>
<dbReference type="Proteomes" id="UP001189624">
    <property type="component" value="Chromosome 2"/>
</dbReference>
<sequence length="88" mass="9601">MVLDQWTTQSESEATWEPLQSLKETYPDLDLEDKVLLDGLSPHKIQGIGAGFVPGVLEVNLIDEVVQNGGSHLPGQVLGTMDEVPDCR</sequence>